<keyword evidence="2" id="KW-1185">Reference proteome</keyword>
<accession>U6GR68</accession>
<protein>
    <submittedName>
        <fullName evidence="1">Uncharacterized protein</fullName>
    </submittedName>
</protein>
<dbReference type="Proteomes" id="UP000018050">
    <property type="component" value="Unassembled WGS sequence"/>
</dbReference>
<reference evidence="1" key="2">
    <citation type="submission" date="2013-10" db="EMBL/GenBank/DDBJ databases">
        <authorList>
            <person name="Aslett M."/>
        </authorList>
    </citation>
    <scope>NUCLEOTIDE SEQUENCE</scope>
    <source>
        <strain evidence="1">Houghton</strain>
    </source>
</reference>
<organism evidence="1 2">
    <name type="scientific">Eimeria acervulina</name>
    <name type="common">Coccidian parasite</name>
    <dbReference type="NCBI Taxonomy" id="5801"/>
    <lineage>
        <taxon>Eukaryota</taxon>
        <taxon>Sar</taxon>
        <taxon>Alveolata</taxon>
        <taxon>Apicomplexa</taxon>
        <taxon>Conoidasida</taxon>
        <taxon>Coccidia</taxon>
        <taxon>Eucoccidiorida</taxon>
        <taxon>Eimeriorina</taxon>
        <taxon>Eimeriidae</taxon>
        <taxon>Eimeria</taxon>
    </lineage>
</organism>
<dbReference type="GeneID" id="25270561"/>
<evidence type="ECO:0000313" key="2">
    <source>
        <dbReference type="Proteomes" id="UP000018050"/>
    </source>
</evidence>
<proteinExistence type="predicted"/>
<evidence type="ECO:0000313" key="1">
    <source>
        <dbReference type="EMBL" id="CDI82042.1"/>
    </source>
</evidence>
<reference evidence="1" key="1">
    <citation type="submission" date="2013-10" db="EMBL/GenBank/DDBJ databases">
        <title>Genomic analysis of the causative agents of coccidiosis in chickens.</title>
        <authorList>
            <person name="Reid A.J."/>
            <person name="Blake D."/>
            <person name="Billington K."/>
            <person name="Browne H."/>
            <person name="Dunn M."/>
            <person name="Hung S."/>
            <person name="Kawahara F."/>
            <person name="Miranda-Saavedra D."/>
            <person name="Mourier T."/>
            <person name="Nagra H."/>
            <person name="Otto T.D."/>
            <person name="Rawlings N."/>
            <person name="Sanchez A."/>
            <person name="Sanders M."/>
            <person name="Subramaniam C."/>
            <person name="Tay Y."/>
            <person name="Dear P."/>
            <person name="Doerig C."/>
            <person name="Gruber A."/>
            <person name="Parkinson J."/>
            <person name="Shirley M."/>
            <person name="Wan K.L."/>
            <person name="Berriman M."/>
            <person name="Tomley F."/>
            <person name="Pain A."/>
        </authorList>
    </citation>
    <scope>NUCLEOTIDE SEQUENCE</scope>
    <source>
        <strain evidence="1">Houghton</strain>
    </source>
</reference>
<dbReference type="EMBL" id="HG671978">
    <property type="protein sequence ID" value="CDI82042.1"/>
    <property type="molecule type" value="Genomic_DNA"/>
</dbReference>
<gene>
    <name evidence="1" type="ORF">EAH_00024910</name>
</gene>
<dbReference type="RefSeq" id="XP_013248430.1">
    <property type="nucleotide sequence ID" value="XM_013392976.1"/>
</dbReference>
<dbReference type="VEuPathDB" id="ToxoDB:EAH_00024910"/>
<dbReference type="AlphaFoldDB" id="U6GR68"/>
<sequence>MGGALWDDIDKGTPKEEVVISISLAKKAEDGFMNVPEVKPVDTGDVNARANQEGMGREFTAPGDSGIQTAKRLCEVAHMLLFNVHG</sequence>
<name>U6GR68_EIMAC</name>